<organism evidence="2 3">
    <name type="scientific">Plutella xylostella</name>
    <name type="common">Diamondback moth</name>
    <name type="synonym">Plutella maculipennis</name>
    <dbReference type="NCBI Taxonomy" id="51655"/>
    <lineage>
        <taxon>Eukaryota</taxon>
        <taxon>Metazoa</taxon>
        <taxon>Ecdysozoa</taxon>
        <taxon>Arthropoda</taxon>
        <taxon>Hexapoda</taxon>
        <taxon>Insecta</taxon>
        <taxon>Pterygota</taxon>
        <taxon>Neoptera</taxon>
        <taxon>Endopterygota</taxon>
        <taxon>Lepidoptera</taxon>
        <taxon>Glossata</taxon>
        <taxon>Ditrysia</taxon>
        <taxon>Yponomeutoidea</taxon>
        <taxon>Plutellidae</taxon>
        <taxon>Plutella</taxon>
    </lineage>
</organism>
<gene>
    <name evidence="2" type="ORF">JYU34_012516</name>
</gene>
<dbReference type="Proteomes" id="UP000823941">
    <property type="component" value="Chromosome 17"/>
</dbReference>
<protein>
    <submittedName>
        <fullName evidence="2">Uncharacterized protein</fullName>
    </submittedName>
</protein>
<evidence type="ECO:0000313" key="2">
    <source>
        <dbReference type="EMBL" id="KAG7302582.1"/>
    </source>
</evidence>
<feature type="transmembrane region" description="Helical" evidence="1">
    <location>
        <begin position="165"/>
        <end position="188"/>
    </location>
</feature>
<evidence type="ECO:0000256" key="1">
    <source>
        <dbReference type="SAM" id="Phobius"/>
    </source>
</evidence>
<reference evidence="2 3" key="1">
    <citation type="submission" date="2021-06" db="EMBL/GenBank/DDBJ databases">
        <title>A haploid diamondback moth (Plutella xylostella L.) genome assembly resolves 31 chromosomes and identifies a diamide resistance mutation.</title>
        <authorList>
            <person name="Ward C.M."/>
            <person name="Perry K.D."/>
            <person name="Baker G."/>
            <person name="Powis K."/>
            <person name="Heckel D.G."/>
            <person name="Baxter S.W."/>
        </authorList>
    </citation>
    <scope>NUCLEOTIDE SEQUENCE [LARGE SCALE GENOMIC DNA]</scope>
    <source>
        <strain evidence="2 3">LV</strain>
        <tissue evidence="2">Single pupa</tissue>
    </source>
</reference>
<dbReference type="EMBL" id="JAHIBW010000017">
    <property type="protein sequence ID" value="KAG7302582.1"/>
    <property type="molecule type" value="Genomic_DNA"/>
</dbReference>
<feature type="transmembrane region" description="Helical" evidence="1">
    <location>
        <begin position="200"/>
        <end position="222"/>
    </location>
</feature>
<keyword evidence="3" id="KW-1185">Reference proteome</keyword>
<evidence type="ECO:0000313" key="3">
    <source>
        <dbReference type="Proteomes" id="UP000823941"/>
    </source>
</evidence>
<comment type="caution">
    <text evidence="2">The sequence shown here is derived from an EMBL/GenBank/DDBJ whole genome shotgun (WGS) entry which is preliminary data.</text>
</comment>
<proteinExistence type="predicted"/>
<keyword evidence="1" id="KW-1133">Transmembrane helix</keyword>
<keyword evidence="1" id="KW-0812">Transmembrane</keyword>
<accession>A0ABQ7QBI1</accession>
<name>A0ABQ7QBI1_PLUXY</name>
<sequence length="293" mass="32576">MFKQQISPRSVHPYQTTVVPRSEQQLVSAAQQRAKFPWAEDINPSVYQPGGTDSSNSDNLYQLPQYYNGTMREYGPPSPEYQAPYASGNTWHHSFRKTNRPHTRVSEGLTFPHCASAFSLPLCDVDQRTQIPSRALSSPVPSMSPEVAIYGACGGHCPGFEYVCYYILQVLFVVGVLTGISLCIAGIVLRRTNRNGDLGVLVYIGCLAACVCAVLLGVQGRVRREIRQRKLRANTHIAMQPITEAPAPACQLLTSTMPMSATLPRGQIYRPTTTVYQEEDVTGVPWWRREPQD</sequence>
<keyword evidence="1" id="KW-0472">Membrane</keyword>